<dbReference type="STRING" id="454194.PYK22_01245"/>
<protein>
    <submittedName>
        <fullName evidence="2">Uncharacterized protein</fullName>
    </submittedName>
</protein>
<name>A0A0B6WWX5_9BACT</name>
<feature type="compositionally biased region" description="Basic residues" evidence="1">
    <location>
        <begin position="73"/>
        <end position="82"/>
    </location>
</feature>
<dbReference type="EMBL" id="CBXV010000004">
    <property type="protein sequence ID" value="CDM65247.1"/>
    <property type="molecule type" value="Genomic_DNA"/>
</dbReference>
<reference evidence="2 3" key="2">
    <citation type="submission" date="2015-01" db="EMBL/GenBank/DDBJ databases">
        <title>Complete genome sequence of Pyrinomonas methylaliphatogenes type strain K22T.</title>
        <authorList>
            <person name="Lee K.C.Y."/>
            <person name="Power J.F."/>
            <person name="Dunfield P.F."/>
            <person name="Morgan X.C."/>
            <person name="Huttenhower C."/>
            <person name="Stott M.B."/>
        </authorList>
    </citation>
    <scope>NUCLEOTIDE SEQUENCE [LARGE SCALE GENOMIC DNA]</scope>
    <source>
        <strain evidence="2 3">K22</strain>
    </source>
</reference>
<evidence type="ECO:0000313" key="3">
    <source>
        <dbReference type="Proteomes" id="UP000031518"/>
    </source>
</evidence>
<keyword evidence="3" id="KW-1185">Reference proteome</keyword>
<accession>A0A0B6WWX5</accession>
<feature type="region of interest" description="Disordered" evidence="1">
    <location>
        <begin position="63"/>
        <end position="82"/>
    </location>
</feature>
<proteinExistence type="predicted"/>
<dbReference type="AlphaFoldDB" id="A0A0B6WWX5"/>
<evidence type="ECO:0000256" key="1">
    <source>
        <dbReference type="SAM" id="MobiDB-lite"/>
    </source>
</evidence>
<dbReference type="RefSeq" id="WP_041975268.1">
    <property type="nucleotide sequence ID" value="NZ_CBXV010000004.1"/>
</dbReference>
<gene>
    <name evidence="2" type="ORF">PYK22_01245</name>
</gene>
<sequence>MISAINRTTVAAELGRLGFDVELFGLGAQKDEVYVRSLATGIADALRQISALAAIDEWKAKELTDKEADPQPLKRKNNRSPL</sequence>
<dbReference type="Proteomes" id="UP000031518">
    <property type="component" value="Unassembled WGS sequence"/>
</dbReference>
<reference evidence="2 3" key="1">
    <citation type="submission" date="2013-12" db="EMBL/GenBank/DDBJ databases">
        <authorList>
            <person name="Stott M."/>
        </authorList>
    </citation>
    <scope>NUCLEOTIDE SEQUENCE [LARGE SCALE GENOMIC DNA]</scope>
    <source>
        <strain evidence="2 3">K22</strain>
    </source>
</reference>
<organism evidence="2 3">
    <name type="scientific">Pyrinomonas methylaliphatogenes</name>
    <dbReference type="NCBI Taxonomy" id="454194"/>
    <lineage>
        <taxon>Bacteria</taxon>
        <taxon>Pseudomonadati</taxon>
        <taxon>Acidobacteriota</taxon>
        <taxon>Blastocatellia</taxon>
        <taxon>Blastocatellales</taxon>
        <taxon>Pyrinomonadaceae</taxon>
        <taxon>Pyrinomonas</taxon>
    </lineage>
</organism>
<evidence type="ECO:0000313" key="2">
    <source>
        <dbReference type="EMBL" id="CDM65247.1"/>
    </source>
</evidence>